<feature type="domain" description="HAMP" evidence="8">
    <location>
        <begin position="231"/>
        <end position="283"/>
    </location>
</feature>
<evidence type="ECO:0000256" key="1">
    <source>
        <dbReference type="ARBA" id="ARBA00022692"/>
    </source>
</evidence>
<keyword evidence="3 5" id="KW-0807">Transducer</keyword>
<keyword evidence="2 6" id="KW-1133">Transmembrane helix</keyword>
<dbReference type="RefSeq" id="WP_163482357.1">
    <property type="nucleotide sequence ID" value="NZ_JAAGWF010000015.1"/>
</dbReference>
<comment type="similarity">
    <text evidence="4">Belongs to the methyl-accepting chemotaxis (MCP) protein family.</text>
</comment>
<sequence length="546" mass="55453">MDAVRPPQTHPSPADGGSPGVLARVGLRGRLLGAILVVALTTLTVGLIGVDRMGVLSDSAERVYAEGTVPLEELKELQVGWWTHEAFSARSLIVSAGPEVNAIDRGFAADAQEALDAQGAVVAGQPLADGVAEHYSAYQDAAAAYVGLQLELQGHLAVGDVAAAAATIGELKQFEGQAVEALNAAVATQAEVASSTAVAAQDAYATARTLTLAIVVLGLLVSVVLALLLVRSVTRPVQRVREVLDEVAAGDLRVRVGEIGGGEVGDVARSLDHTLDTIGDVLTLVGDSARRLDGASQKLTAASDAIADNARTAAGQAGVVVASAGEVASSVDTVATGSSQMETAIREIAQNATAAARVAGQAVGVAENTTRTVGKLGDSSQEIATVVKLINGIAEQTNLLALNATIEAARAGEAGKGFAVVASEVKELAQETARATEDISRRVEAIQADTAGAVEAIGQISSVIGEINDFQATIAAAVEEQTATTNEMNRNVAEAAGGSRDIATAITGLAAGTEETNARVADAQRAAAELARMSGDLSDAVRRFTV</sequence>
<dbReference type="Gene3D" id="1.10.287.950">
    <property type="entry name" value="Methyl-accepting chemotaxis protein"/>
    <property type="match status" value="1"/>
</dbReference>
<gene>
    <name evidence="9" type="ORF">GCU56_14010</name>
</gene>
<comment type="caution">
    <text evidence="9">The sequence shown here is derived from an EMBL/GenBank/DDBJ whole genome shotgun (WGS) entry which is preliminary data.</text>
</comment>
<evidence type="ECO:0000256" key="4">
    <source>
        <dbReference type="ARBA" id="ARBA00029447"/>
    </source>
</evidence>
<keyword evidence="1 6" id="KW-0812">Transmembrane</keyword>
<dbReference type="SMART" id="SM00283">
    <property type="entry name" value="MA"/>
    <property type="match status" value="1"/>
</dbReference>
<keyword evidence="10" id="KW-1185">Reference proteome</keyword>
<evidence type="ECO:0000256" key="3">
    <source>
        <dbReference type="ARBA" id="ARBA00023224"/>
    </source>
</evidence>
<evidence type="ECO:0000313" key="9">
    <source>
        <dbReference type="EMBL" id="NEK58982.1"/>
    </source>
</evidence>
<dbReference type="Pfam" id="PF00672">
    <property type="entry name" value="HAMP"/>
    <property type="match status" value="1"/>
</dbReference>
<dbReference type="PANTHER" id="PTHR32089">
    <property type="entry name" value="METHYL-ACCEPTING CHEMOTAXIS PROTEIN MCPB"/>
    <property type="match status" value="1"/>
</dbReference>
<dbReference type="PROSITE" id="PS50885">
    <property type="entry name" value="HAMP"/>
    <property type="match status" value="1"/>
</dbReference>
<organism evidence="9 10">
    <name type="scientific">Geodermatophilus sabuli</name>
    <dbReference type="NCBI Taxonomy" id="1564158"/>
    <lineage>
        <taxon>Bacteria</taxon>
        <taxon>Bacillati</taxon>
        <taxon>Actinomycetota</taxon>
        <taxon>Actinomycetes</taxon>
        <taxon>Geodermatophilales</taxon>
        <taxon>Geodermatophilaceae</taxon>
        <taxon>Geodermatophilus</taxon>
    </lineage>
</organism>
<name>A0A7K3W2G8_9ACTN</name>
<reference evidence="9 10" key="1">
    <citation type="submission" date="2020-02" db="EMBL/GenBank/DDBJ databases">
        <title>Geodermatophilus sabuli CPCC 205279 I12A-02694.</title>
        <authorList>
            <person name="Jiang Z."/>
        </authorList>
    </citation>
    <scope>NUCLEOTIDE SEQUENCE [LARGE SCALE GENOMIC DNA]</scope>
    <source>
        <strain evidence="9 10">I12A-02694</strain>
    </source>
</reference>
<dbReference type="SMART" id="SM00304">
    <property type="entry name" value="HAMP"/>
    <property type="match status" value="1"/>
</dbReference>
<dbReference type="Pfam" id="PF00015">
    <property type="entry name" value="MCPsignal"/>
    <property type="match status" value="1"/>
</dbReference>
<dbReference type="InterPro" id="IPR003660">
    <property type="entry name" value="HAMP_dom"/>
</dbReference>
<dbReference type="GO" id="GO:0007165">
    <property type="term" value="P:signal transduction"/>
    <property type="evidence" value="ECO:0007669"/>
    <property type="project" value="UniProtKB-KW"/>
</dbReference>
<feature type="transmembrane region" description="Helical" evidence="6">
    <location>
        <begin position="210"/>
        <end position="230"/>
    </location>
</feature>
<dbReference type="Proteomes" id="UP000470246">
    <property type="component" value="Unassembled WGS sequence"/>
</dbReference>
<evidence type="ECO:0000256" key="5">
    <source>
        <dbReference type="PROSITE-ProRule" id="PRU00284"/>
    </source>
</evidence>
<dbReference type="PANTHER" id="PTHR32089:SF112">
    <property type="entry name" value="LYSOZYME-LIKE PROTEIN-RELATED"/>
    <property type="match status" value="1"/>
</dbReference>
<dbReference type="GO" id="GO:0016020">
    <property type="term" value="C:membrane"/>
    <property type="evidence" value="ECO:0007669"/>
    <property type="project" value="InterPro"/>
</dbReference>
<evidence type="ECO:0000259" key="8">
    <source>
        <dbReference type="PROSITE" id="PS50885"/>
    </source>
</evidence>
<dbReference type="PROSITE" id="PS50111">
    <property type="entry name" value="CHEMOTAXIS_TRANSDUC_2"/>
    <property type="match status" value="1"/>
</dbReference>
<dbReference type="EMBL" id="JAAGWF010000015">
    <property type="protein sequence ID" value="NEK58982.1"/>
    <property type="molecule type" value="Genomic_DNA"/>
</dbReference>
<dbReference type="SUPFAM" id="SSF58104">
    <property type="entry name" value="Methyl-accepting chemotaxis protein (MCP) signaling domain"/>
    <property type="match status" value="1"/>
</dbReference>
<dbReference type="InterPro" id="IPR004089">
    <property type="entry name" value="MCPsignal_dom"/>
</dbReference>
<dbReference type="InterPro" id="IPR024478">
    <property type="entry name" value="HlyB_4HB_MCP"/>
</dbReference>
<dbReference type="AlphaFoldDB" id="A0A7K3W2G8"/>
<proteinExistence type="inferred from homology"/>
<protein>
    <submittedName>
        <fullName evidence="9">Methyl-accepting chemotaxis protein</fullName>
    </submittedName>
</protein>
<keyword evidence="6" id="KW-0472">Membrane</keyword>
<feature type="domain" description="Methyl-accepting transducer" evidence="7">
    <location>
        <begin position="288"/>
        <end position="524"/>
    </location>
</feature>
<feature type="transmembrane region" description="Helical" evidence="6">
    <location>
        <begin position="31"/>
        <end position="50"/>
    </location>
</feature>
<evidence type="ECO:0000256" key="2">
    <source>
        <dbReference type="ARBA" id="ARBA00022989"/>
    </source>
</evidence>
<evidence type="ECO:0000259" key="7">
    <source>
        <dbReference type="PROSITE" id="PS50111"/>
    </source>
</evidence>
<accession>A0A7K3W2G8</accession>
<evidence type="ECO:0000313" key="10">
    <source>
        <dbReference type="Proteomes" id="UP000470246"/>
    </source>
</evidence>
<dbReference type="Pfam" id="PF12729">
    <property type="entry name" value="4HB_MCP_1"/>
    <property type="match status" value="1"/>
</dbReference>
<evidence type="ECO:0000256" key="6">
    <source>
        <dbReference type="SAM" id="Phobius"/>
    </source>
</evidence>